<dbReference type="NCBIfam" id="TIGR00747">
    <property type="entry name" value="fabH"/>
    <property type="match status" value="1"/>
</dbReference>
<feature type="domain" description="Beta-ketoacyl-[acyl-carrier-protein] synthase III C-terminal" evidence="11">
    <location>
        <begin position="241"/>
        <end position="330"/>
    </location>
</feature>
<evidence type="ECO:0000256" key="5">
    <source>
        <dbReference type="ARBA" id="ARBA00022516"/>
    </source>
</evidence>
<keyword evidence="10" id="KW-0012">Acyltransferase</keyword>
<evidence type="ECO:0000259" key="11">
    <source>
        <dbReference type="Pfam" id="PF08541"/>
    </source>
</evidence>
<evidence type="ECO:0000256" key="7">
    <source>
        <dbReference type="ARBA" id="ARBA00022832"/>
    </source>
</evidence>
<dbReference type="Pfam" id="PF08545">
    <property type="entry name" value="ACP_syn_III"/>
    <property type="match status" value="1"/>
</dbReference>
<dbReference type="Gene3D" id="3.40.47.10">
    <property type="match status" value="1"/>
</dbReference>
<dbReference type="FunFam" id="3.40.47.10:FF:000004">
    <property type="entry name" value="3-oxoacyl-[acyl-carrier-protein] synthase 3"/>
    <property type="match status" value="1"/>
</dbReference>
<dbReference type="EMBL" id="UINC01000110">
    <property type="protein sequence ID" value="SUZ49250.1"/>
    <property type="molecule type" value="Genomic_DNA"/>
</dbReference>
<evidence type="ECO:0000256" key="6">
    <source>
        <dbReference type="ARBA" id="ARBA00022679"/>
    </source>
</evidence>
<evidence type="ECO:0000259" key="12">
    <source>
        <dbReference type="Pfam" id="PF08545"/>
    </source>
</evidence>
<dbReference type="GO" id="GO:0004315">
    <property type="term" value="F:3-oxoacyl-[acyl-carrier-protein] synthase activity"/>
    <property type="evidence" value="ECO:0007669"/>
    <property type="project" value="InterPro"/>
</dbReference>
<reference evidence="13" key="1">
    <citation type="submission" date="2018-05" db="EMBL/GenBank/DDBJ databases">
        <authorList>
            <person name="Lanie J.A."/>
            <person name="Ng W.-L."/>
            <person name="Kazmierczak K.M."/>
            <person name="Andrzejewski T.M."/>
            <person name="Davidsen T.M."/>
            <person name="Wayne K.J."/>
            <person name="Tettelin H."/>
            <person name="Glass J.I."/>
            <person name="Rusch D."/>
            <person name="Podicherti R."/>
            <person name="Tsui H.-C.T."/>
            <person name="Winkler M.E."/>
        </authorList>
    </citation>
    <scope>NUCLEOTIDE SEQUENCE</scope>
</reference>
<dbReference type="Pfam" id="PF08541">
    <property type="entry name" value="ACP_syn_III_C"/>
    <property type="match status" value="1"/>
</dbReference>
<evidence type="ECO:0000256" key="1">
    <source>
        <dbReference type="ARBA" id="ARBA00005194"/>
    </source>
</evidence>
<protein>
    <recommendedName>
        <fullName evidence="3">beta-ketoacyl-[acyl-carrier-protein] synthase III</fullName>
        <ecNumber evidence="3">2.3.1.180</ecNumber>
    </recommendedName>
</protein>
<organism evidence="13">
    <name type="scientific">marine metagenome</name>
    <dbReference type="NCBI Taxonomy" id="408172"/>
    <lineage>
        <taxon>unclassified sequences</taxon>
        <taxon>metagenomes</taxon>
        <taxon>ecological metagenomes</taxon>
    </lineage>
</organism>
<evidence type="ECO:0000256" key="3">
    <source>
        <dbReference type="ARBA" id="ARBA00012333"/>
    </source>
</evidence>
<gene>
    <name evidence="13" type="ORF">METZ01_LOCUS2104</name>
</gene>
<dbReference type="HAMAP" id="MF_01815">
    <property type="entry name" value="FabH"/>
    <property type="match status" value="1"/>
</dbReference>
<dbReference type="CDD" id="cd00830">
    <property type="entry name" value="KAS_III"/>
    <property type="match status" value="1"/>
</dbReference>
<keyword evidence="5" id="KW-0444">Lipid biosynthesis</keyword>
<evidence type="ECO:0000256" key="4">
    <source>
        <dbReference type="ARBA" id="ARBA00022490"/>
    </source>
</evidence>
<accession>A0A381N3P9</accession>
<dbReference type="InterPro" id="IPR013751">
    <property type="entry name" value="ACP_syn_III_N"/>
</dbReference>
<comment type="similarity">
    <text evidence="2">Belongs to the thiolase-like superfamily. FabH family.</text>
</comment>
<dbReference type="EC" id="2.3.1.180" evidence="3"/>
<keyword evidence="8" id="KW-0443">Lipid metabolism</keyword>
<feature type="domain" description="Beta-ketoacyl-[acyl-carrier-protein] synthase III N-terminal" evidence="12">
    <location>
        <begin position="107"/>
        <end position="187"/>
    </location>
</feature>
<dbReference type="NCBIfam" id="NF006829">
    <property type="entry name" value="PRK09352.1"/>
    <property type="match status" value="1"/>
</dbReference>
<dbReference type="PANTHER" id="PTHR43091">
    <property type="entry name" value="3-OXOACYL-[ACYL-CARRIER-PROTEIN] SYNTHASE"/>
    <property type="match status" value="1"/>
</dbReference>
<evidence type="ECO:0000256" key="10">
    <source>
        <dbReference type="ARBA" id="ARBA00023315"/>
    </source>
</evidence>
<proteinExistence type="inferred from homology"/>
<dbReference type="InterPro" id="IPR016039">
    <property type="entry name" value="Thiolase-like"/>
</dbReference>
<dbReference type="PANTHER" id="PTHR43091:SF2">
    <property type="entry name" value="BETA-KETOACYL-[ACYL-CARRIER-PROTEIN] SYNTHASE III 2"/>
    <property type="match status" value="1"/>
</dbReference>
<evidence type="ECO:0000256" key="8">
    <source>
        <dbReference type="ARBA" id="ARBA00023098"/>
    </source>
</evidence>
<comment type="pathway">
    <text evidence="1">Lipid metabolism; fatty acid biosynthesis.</text>
</comment>
<keyword evidence="9" id="KW-0275">Fatty acid biosynthesis</keyword>
<dbReference type="SUPFAM" id="SSF53901">
    <property type="entry name" value="Thiolase-like"/>
    <property type="match status" value="1"/>
</dbReference>
<keyword evidence="6" id="KW-0808">Transferase</keyword>
<dbReference type="InterPro" id="IPR013747">
    <property type="entry name" value="ACP_syn_III_C"/>
</dbReference>
<dbReference type="GO" id="GO:0006633">
    <property type="term" value="P:fatty acid biosynthetic process"/>
    <property type="evidence" value="ECO:0007669"/>
    <property type="project" value="UniProtKB-KW"/>
</dbReference>
<evidence type="ECO:0000313" key="13">
    <source>
        <dbReference type="EMBL" id="SUZ49250.1"/>
    </source>
</evidence>
<keyword evidence="4" id="KW-0963">Cytoplasm</keyword>
<dbReference type="GO" id="GO:0033818">
    <property type="term" value="F:beta-ketoacyl-acyl-carrier-protein synthase III activity"/>
    <property type="evidence" value="ECO:0007669"/>
    <property type="project" value="UniProtKB-EC"/>
</dbReference>
<dbReference type="InterPro" id="IPR004655">
    <property type="entry name" value="FabH"/>
</dbReference>
<name>A0A381N3P9_9ZZZZ</name>
<sequence length="330" mass="35985">MNRSKIIGLGFQVPDNVVSNFDLEKMMETTDEWIQTRSGIKERRWATEDVATSDLAVEASKKAIKMAGISSEDIDLVIVGTISSDYFFPGVSAQLQDQLNLRNVAAFDVKAACSGFVYSLSVGDQFIRSGMVNTALVVGAEAQTKLIDKTTKGRDIAVLFGDGAGAAVLQSSDDQSGILSTHLHCDGKEMKSLWMEAPGSSRNAWIDGPTIDKDRFQPIMNGREVFRNAVTRFPEVIQEAMETNGLTIEDIALIVPHQANYRISQAVAKRMGISMERIYSNIHKYGNTTAASIPIALTEALNEGKIQEGDHIILAAFGSGFTWASAAIRW</sequence>
<evidence type="ECO:0000256" key="9">
    <source>
        <dbReference type="ARBA" id="ARBA00023160"/>
    </source>
</evidence>
<keyword evidence="7" id="KW-0276">Fatty acid metabolism</keyword>
<evidence type="ECO:0000256" key="2">
    <source>
        <dbReference type="ARBA" id="ARBA00008642"/>
    </source>
</evidence>
<dbReference type="AlphaFoldDB" id="A0A381N3P9"/>